<evidence type="ECO:0000313" key="8">
    <source>
        <dbReference type="Proteomes" id="UP000260649"/>
    </source>
</evidence>
<dbReference type="InterPro" id="IPR007627">
    <property type="entry name" value="RNA_pol_sigma70_r2"/>
</dbReference>
<dbReference type="NCBIfam" id="TIGR02937">
    <property type="entry name" value="sigma70-ECF"/>
    <property type="match status" value="1"/>
</dbReference>
<keyword evidence="3" id="KW-0731">Sigma factor</keyword>
<dbReference type="PANTHER" id="PTHR43133">
    <property type="entry name" value="RNA POLYMERASE ECF-TYPE SIGMA FACTO"/>
    <property type="match status" value="1"/>
</dbReference>
<dbReference type="InterPro" id="IPR013324">
    <property type="entry name" value="RNA_pol_sigma_r3/r4-like"/>
</dbReference>
<dbReference type="SUPFAM" id="SSF88659">
    <property type="entry name" value="Sigma3 and sigma4 domains of RNA polymerase sigma factors"/>
    <property type="match status" value="1"/>
</dbReference>
<dbReference type="Pfam" id="PF04542">
    <property type="entry name" value="Sigma70_r2"/>
    <property type="match status" value="1"/>
</dbReference>
<reference evidence="7 8" key="1">
    <citation type="submission" date="2018-07" db="EMBL/GenBank/DDBJ databases">
        <title>GABA Modulating Bacteria of the Human Gut Microbiota.</title>
        <authorList>
            <person name="Strandwitz P."/>
            <person name="Kim K.H."/>
            <person name="Terekhova D."/>
            <person name="Liu J.K."/>
            <person name="Sharma A."/>
            <person name="Levering J."/>
            <person name="Mcdonald D."/>
            <person name="Dietrich D."/>
            <person name="Ramadhar T.R."/>
            <person name="Lekbua A."/>
            <person name="Mroue N."/>
            <person name="Liston C."/>
            <person name="Stewart E.J."/>
            <person name="Dubin M.J."/>
            <person name="Zengler K."/>
            <person name="Knight R."/>
            <person name="Gilbert J.A."/>
            <person name="Clardy J."/>
            <person name="Lewis K."/>
        </authorList>
    </citation>
    <scope>NUCLEOTIDE SEQUENCE [LARGE SCALE GENOMIC DNA]</scope>
    <source>
        <strain evidence="7 8">KLE1738</strain>
    </source>
</reference>
<organism evidence="7 8">
    <name type="scientific">Evtepia gabavorous</name>
    <dbReference type="NCBI Taxonomy" id="2211183"/>
    <lineage>
        <taxon>Bacteria</taxon>
        <taxon>Bacillati</taxon>
        <taxon>Bacillota</taxon>
        <taxon>Clostridia</taxon>
        <taxon>Eubacteriales</taxon>
        <taxon>Evtepia</taxon>
    </lineage>
</organism>
<protein>
    <submittedName>
        <fullName evidence="7">RNA polymerase sigma factor</fullName>
    </submittedName>
</protein>
<keyword evidence="4" id="KW-0238">DNA-binding</keyword>
<dbReference type="SUPFAM" id="SSF88946">
    <property type="entry name" value="Sigma2 domain of RNA polymerase sigma factors"/>
    <property type="match status" value="1"/>
</dbReference>
<dbReference type="EMBL" id="QQRQ01000005">
    <property type="protein sequence ID" value="RFT06955.1"/>
    <property type="molecule type" value="Genomic_DNA"/>
</dbReference>
<evidence type="ECO:0000256" key="2">
    <source>
        <dbReference type="ARBA" id="ARBA00023015"/>
    </source>
</evidence>
<dbReference type="PANTHER" id="PTHR43133:SF8">
    <property type="entry name" value="RNA POLYMERASE SIGMA FACTOR HI_1459-RELATED"/>
    <property type="match status" value="1"/>
</dbReference>
<evidence type="ECO:0000256" key="3">
    <source>
        <dbReference type="ARBA" id="ARBA00023082"/>
    </source>
</evidence>
<dbReference type="GO" id="GO:0003677">
    <property type="term" value="F:DNA binding"/>
    <property type="evidence" value="ECO:0007669"/>
    <property type="project" value="UniProtKB-KW"/>
</dbReference>
<dbReference type="Gene3D" id="1.10.10.10">
    <property type="entry name" value="Winged helix-like DNA-binding domain superfamily/Winged helix DNA-binding domain"/>
    <property type="match status" value="1"/>
</dbReference>
<dbReference type="InterPro" id="IPR014284">
    <property type="entry name" value="RNA_pol_sigma-70_dom"/>
</dbReference>
<dbReference type="InterPro" id="IPR013325">
    <property type="entry name" value="RNA_pol_sigma_r2"/>
</dbReference>
<dbReference type="GO" id="GO:0016987">
    <property type="term" value="F:sigma factor activity"/>
    <property type="evidence" value="ECO:0007669"/>
    <property type="project" value="UniProtKB-KW"/>
</dbReference>
<dbReference type="GO" id="GO:0006352">
    <property type="term" value="P:DNA-templated transcription initiation"/>
    <property type="evidence" value="ECO:0007669"/>
    <property type="project" value="InterPro"/>
</dbReference>
<keyword evidence="8" id="KW-1185">Reference proteome</keyword>
<sequence>MARGKCCYFFIPTGREKRTEFAKKEGRFFKFVETGEVDAPVFTRVENPGIMGEKHGRGWARMDQTQRALLSTLYERWYGVLHRYAQWAVGDALLAEEIVQETFLAAVPKIEELAAGEHPERWLIQTAKYKALHVLREQARQRAKNTVLEESLAAPDQLGQWEDREYAGQLWEKAAALLSPEEVALLRMVALEKLGHQAAAERLGLSLWSCQKRMQRIRKKLRAQRRKLEGGTP</sequence>
<dbReference type="OrthoDB" id="9789355at2"/>
<comment type="similarity">
    <text evidence="1">Belongs to the sigma-70 factor family. ECF subfamily.</text>
</comment>
<name>A0A3E2B4K6_9FIRM</name>
<dbReference type="InterPro" id="IPR036388">
    <property type="entry name" value="WH-like_DNA-bd_sf"/>
</dbReference>
<comment type="caution">
    <text evidence="7">The sequence shown here is derived from an EMBL/GenBank/DDBJ whole genome shotgun (WGS) entry which is preliminary data.</text>
</comment>
<feature type="domain" description="RNA polymerase sigma-70 region 2" evidence="6">
    <location>
        <begin position="73"/>
        <end position="140"/>
    </location>
</feature>
<evidence type="ECO:0000313" key="7">
    <source>
        <dbReference type="EMBL" id="RFT06955.1"/>
    </source>
</evidence>
<evidence type="ECO:0000256" key="5">
    <source>
        <dbReference type="ARBA" id="ARBA00023163"/>
    </source>
</evidence>
<evidence type="ECO:0000259" key="6">
    <source>
        <dbReference type="Pfam" id="PF04542"/>
    </source>
</evidence>
<dbReference type="Proteomes" id="UP000260649">
    <property type="component" value="Unassembled WGS sequence"/>
</dbReference>
<evidence type="ECO:0000256" key="4">
    <source>
        <dbReference type="ARBA" id="ARBA00023125"/>
    </source>
</evidence>
<dbReference type="AlphaFoldDB" id="A0A3E2B4K6"/>
<gene>
    <name evidence="7" type="ORF">DV520_04450</name>
</gene>
<dbReference type="Gene3D" id="1.10.1740.10">
    <property type="match status" value="1"/>
</dbReference>
<keyword evidence="5" id="KW-0804">Transcription</keyword>
<keyword evidence="2" id="KW-0805">Transcription regulation</keyword>
<proteinExistence type="inferred from homology"/>
<evidence type="ECO:0000256" key="1">
    <source>
        <dbReference type="ARBA" id="ARBA00010641"/>
    </source>
</evidence>
<accession>A0A3E2B4K6</accession>
<dbReference type="InterPro" id="IPR039425">
    <property type="entry name" value="RNA_pol_sigma-70-like"/>
</dbReference>